<evidence type="ECO:0000313" key="2">
    <source>
        <dbReference type="EMBL" id="PWY54077.1"/>
    </source>
</evidence>
<dbReference type="EMBL" id="QHJG01000048">
    <property type="protein sequence ID" value="PWY54017.1"/>
    <property type="molecule type" value="Genomic_DNA"/>
</dbReference>
<proteinExistence type="predicted"/>
<protein>
    <submittedName>
        <fullName evidence="1">Uncharacterized protein</fullName>
    </submittedName>
</protein>
<dbReference type="AlphaFoldDB" id="A0A317TZR2"/>
<dbReference type="EMBL" id="RZGX01000026">
    <property type="protein sequence ID" value="RUR19887.1"/>
    <property type="molecule type" value="Genomic_DNA"/>
</dbReference>
<sequence length="534" mass="62147">MAKEKTDFDYRNVIYRAGTKRSREFFNYQLRIGIDTKWLACGNNSDIVFDILEQLLKNHPLINYYKVTGLAKYRRTEELEKPLNKNWLYGTRDERGCDRDQMGKEVCIYLFNDCDVSQLPQLKHLLCTLWQRLQEKNVPLRSSVAPGDKPILLNNIPTPFAYTFERNNEWETRHGILWKDITIHPDDQYPNHVLNTIEFSAQDLSQHGIVFNPQKDFEALIKLHKKSISIFQEEVNKLIDSDEIDFNIDILFQRLASLNKEIKDVYQIGSTEEPLYETDEVVKNIYAKFPGKMEHTIIRRSSMMDGKNESELRKAVNQELLDIKKDYTSLQHQLHPSLESVFNKVTENLDKLIKKNPYKMQTLYCRLVLLNKQALALEKYELAISPPNGTLAAIQSYLKNRNKSTMNIFSFWFDYDRGKNRANLFRGLLQKYAHDKPISDLLIYCLLASNDGSNLKQEVIRTLGYSDRSTALQTYKSELKTLFDNPQLLQQLNKEIIAPIIWATNTNGSLQQIEVVISKFSELASMKNFCIPGS</sequence>
<evidence type="ECO:0000313" key="5">
    <source>
        <dbReference type="Proteomes" id="UP000287374"/>
    </source>
</evidence>
<accession>A0A317TZR2</accession>
<gene>
    <name evidence="2" type="ORF">DGG96_18940</name>
    <name evidence="1" type="ORF">DGG96_19130</name>
    <name evidence="3" type="ORF">ELY20_15315</name>
</gene>
<organism evidence="1 4">
    <name type="scientific">Legionella qingyii</name>
    <dbReference type="NCBI Taxonomy" id="2184757"/>
    <lineage>
        <taxon>Bacteria</taxon>
        <taxon>Pseudomonadati</taxon>
        <taxon>Pseudomonadota</taxon>
        <taxon>Gammaproteobacteria</taxon>
        <taxon>Legionellales</taxon>
        <taxon>Legionellaceae</taxon>
        <taxon>Legionella</taxon>
    </lineage>
</organism>
<keyword evidence="5" id="KW-1185">Reference proteome</keyword>
<dbReference type="OrthoDB" id="5649614at2"/>
<dbReference type="EMBL" id="QHJG01000046">
    <property type="protein sequence ID" value="PWY54077.1"/>
    <property type="molecule type" value="Genomic_DNA"/>
</dbReference>
<dbReference type="Proteomes" id="UP000287374">
    <property type="component" value="Unassembled WGS sequence"/>
</dbReference>
<dbReference type="Proteomes" id="UP000247152">
    <property type="component" value="Unassembled WGS sequence"/>
</dbReference>
<reference evidence="3 5" key="2">
    <citation type="submission" date="2018-12" db="EMBL/GenBank/DDBJ databases">
        <title>Legionella sp,whole genome shotgun sequence.</title>
        <authorList>
            <person name="Wu H."/>
        </authorList>
    </citation>
    <scope>NUCLEOTIDE SEQUENCE [LARGE SCALE GENOMIC DNA]</scope>
    <source>
        <strain evidence="3">Km489</strain>
        <strain evidence="5">km489</strain>
    </source>
</reference>
<evidence type="ECO:0000313" key="3">
    <source>
        <dbReference type="EMBL" id="RUR19887.1"/>
    </source>
</evidence>
<evidence type="ECO:0000313" key="1">
    <source>
        <dbReference type="EMBL" id="PWY54017.1"/>
    </source>
</evidence>
<dbReference type="RefSeq" id="WP_110144048.1">
    <property type="nucleotide sequence ID" value="NZ_QHJG01000046.1"/>
</dbReference>
<name>A0A317TZR2_9GAMM</name>
<comment type="caution">
    <text evidence="1">The sequence shown here is derived from an EMBL/GenBank/DDBJ whole genome shotgun (WGS) entry which is preliminary data.</text>
</comment>
<reference evidence="1 4" key="1">
    <citation type="submission" date="2018-05" db="EMBL/GenBank/DDBJ databases">
        <title>Legionella qingyii sp.nov., whole genome shotgun sequence.</title>
        <authorList>
            <person name="Wu H."/>
            <person name="Zhu Q."/>
            <person name="Hu C."/>
        </authorList>
    </citation>
    <scope>NUCLEOTIDE SEQUENCE [LARGE SCALE GENOMIC DNA]</scope>
    <source>
        <strain evidence="1 4">HEB18</strain>
    </source>
</reference>
<evidence type="ECO:0000313" key="4">
    <source>
        <dbReference type="Proteomes" id="UP000247152"/>
    </source>
</evidence>